<name>A5GE17_GEOUR</name>
<gene>
    <name evidence="1" type="ordered locus">Gura_1473</name>
</gene>
<proteinExistence type="predicted"/>
<evidence type="ECO:0008006" key="3">
    <source>
        <dbReference type="Google" id="ProtNLM"/>
    </source>
</evidence>
<accession>A5GE17</accession>
<dbReference type="EMBL" id="CP000698">
    <property type="protein sequence ID" value="ABQ25672.1"/>
    <property type="molecule type" value="Genomic_DNA"/>
</dbReference>
<evidence type="ECO:0000313" key="1">
    <source>
        <dbReference type="EMBL" id="ABQ25672.1"/>
    </source>
</evidence>
<dbReference type="KEGG" id="gur:Gura_1473"/>
<organism evidence="1 2">
    <name type="scientific">Geotalea uraniireducens (strain Rf4)</name>
    <name type="common">Geobacter uraniireducens</name>
    <dbReference type="NCBI Taxonomy" id="351605"/>
    <lineage>
        <taxon>Bacteria</taxon>
        <taxon>Pseudomonadati</taxon>
        <taxon>Thermodesulfobacteriota</taxon>
        <taxon>Desulfuromonadia</taxon>
        <taxon>Geobacterales</taxon>
        <taxon>Geobacteraceae</taxon>
        <taxon>Geotalea</taxon>
    </lineage>
</organism>
<dbReference type="STRING" id="351605.Gura_1473"/>
<evidence type="ECO:0000313" key="2">
    <source>
        <dbReference type="Proteomes" id="UP000006695"/>
    </source>
</evidence>
<dbReference type="AlphaFoldDB" id="A5GE17"/>
<reference evidence="1 2" key="1">
    <citation type="submission" date="2007-05" db="EMBL/GenBank/DDBJ databases">
        <title>Complete sequence of Geobacter uraniireducens Rf4.</title>
        <authorList>
            <consortium name="US DOE Joint Genome Institute"/>
            <person name="Copeland A."/>
            <person name="Lucas S."/>
            <person name="Lapidus A."/>
            <person name="Barry K."/>
            <person name="Detter J.C."/>
            <person name="Glavina del Rio T."/>
            <person name="Hammon N."/>
            <person name="Israni S."/>
            <person name="Dalin E."/>
            <person name="Tice H."/>
            <person name="Pitluck S."/>
            <person name="Chertkov O."/>
            <person name="Brettin T."/>
            <person name="Bruce D."/>
            <person name="Han C."/>
            <person name="Schmutz J."/>
            <person name="Larimer F."/>
            <person name="Land M."/>
            <person name="Hauser L."/>
            <person name="Kyrpides N."/>
            <person name="Mikhailova N."/>
            <person name="Shelobolina E."/>
            <person name="Aklujkar M."/>
            <person name="Lovley D."/>
            <person name="Richardson P."/>
        </authorList>
    </citation>
    <scope>NUCLEOTIDE SEQUENCE [LARGE SCALE GENOMIC DNA]</scope>
    <source>
        <strain evidence="1 2">Rf4</strain>
    </source>
</reference>
<sequence length="367" mass="42543">MSRIINLAILVTVFYLSQTVLCSAIEPDGRIAREALGKEVVSFIQIKDYKKLEDMANRFRDKKERFPDGAWKLHAFYKGIDEPGFKTDQEWLDLIKHIELWEVNYPNSPTPKLALAAAWKGYGWYARGTNFQVKPGGASKLKERMDQTRKILSNKEVVRSCPHYYDLKLQMATADGVSREEFELRFKDALAFEPGYHGYYAAAINYYADEWYGETGEWVRQLKRFDDIAPKNEGVYARLGYGMMPKNWKSFDEGKVTWERMKHSLEQLPQGSPWVLNMRAALACQAGDMTTARPLIEKIGETPYYKAWKEVKYDKCREMAGLKKIGWNDSMEYHYLKLLAERGNVWAQTTLETNIRNGMVGYPRKGQ</sequence>
<dbReference type="HOGENOM" id="CLU_057073_0_0_7"/>
<protein>
    <recommendedName>
        <fullName evidence="3">DUF4034 domain-containing protein</fullName>
    </recommendedName>
</protein>
<dbReference type="OrthoDB" id="5405920at2"/>
<dbReference type="Proteomes" id="UP000006695">
    <property type="component" value="Chromosome"/>
</dbReference>
<dbReference type="RefSeq" id="WP_011938387.1">
    <property type="nucleotide sequence ID" value="NC_009483.1"/>
</dbReference>
<keyword evidence="2" id="KW-1185">Reference proteome</keyword>